<dbReference type="Proteomes" id="UP001177003">
    <property type="component" value="Chromosome 9"/>
</dbReference>
<dbReference type="InterPro" id="IPR007679">
    <property type="entry name" value="DUF569"/>
</dbReference>
<dbReference type="EMBL" id="OX465085">
    <property type="protein sequence ID" value="CAI9300879.1"/>
    <property type="molecule type" value="Genomic_DNA"/>
</dbReference>
<proteinExistence type="predicted"/>
<evidence type="ECO:0000259" key="1">
    <source>
        <dbReference type="Pfam" id="PF04601"/>
    </source>
</evidence>
<dbReference type="PANTHER" id="PTHR31205">
    <property type="entry name" value="ACTIN CROSS-LINKING PROTEIN (DUF569)"/>
    <property type="match status" value="1"/>
</dbReference>
<protein>
    <recommendedName>
        <fullName evidence="1">DUF569 domain-containing protein</fullName>
    </recommendedName>
</protein>
<dbReference type="PANTHER" id="PTHR31205:SF89">
    <property type="entry name" value="DUF569 DOMAIN-CONTAINING PROTEIN"/>
    <property type="match status" value="1"/>
</dbReference>
<feature type="domain" description="DUF569" evidence="1">
    <location>
        <begin position="3"/>
        <end position="57"/>
    </location>
</feature>
<sequence>MRQRLDSSIELEPIREGFQVRLKNRYGNYLRANGGLPPWRNSVTHDIPYRHYDWILWDVETMEARPEKPLSSSLLSEMINPYLNLSSFSLRSSISGPTEGHDPPAAKKVWMMVYYTMVDDDGNVMMKSIECKSFTTPVSVATQTTPIVAWPQQQWRFPTTLQETQQRPQSAVEMDEDKEEEGGGFEIVANKISLVVAII</sequence>
<reference evidence="2" key="1">
    <citation type="submission" date="2023-04" db="EMBL/GenBank/DDBJ databases">
        <authorList>
            <person name="Vijverberg K."/>
            <person name="Xiong W."/>
            <person name="Schranz E."/>
        </authorList>
    </citation>
    <scope>NUCLEOTIDE SEQUENCE</scope>
</reference>
<gene>
    <name evidence="2" type="ORF">LSALG_LOCUS39481</name>
</gene>
<accession>A0AA36ELZ4</accession>
<evidence type="ECO:0000313" key="2">
    <source>
        <dbReference type="EMBL" id="CAI9300879.1"/>
    </source>
</evidence>
<keyword evidence="3" id="KW-1185">Reference proteome</keyword>
<dbReference type="Pfam" id="PF04601">
    <property type="entry name" value="DUF569"/>
    <property type="match status" value="1"/>
</dbReference>
<evidence type="ECO:0000313" key="3">
    <source>
        <dbReference type="Proteomes" id="UP001177003"/>
    </source>
</evidence>
<name>A0AA36ELZ4_LACSI</name>
<dbReference type="AlphaFoldDB" id="A0AA36ELZ4"/>
<organism evidence="2 3">
    <name type="scientific">Lactuca saligna</name>
    <name type="common">Willowleaf lettuce</name>
    <dbReference type="NCBI Taxonomy" id="75948"/>
    <lineage>
        <taxon>Eukaryota</taxon>
        <taxon>Viridiplantae</taxon>
        <taxon>Streptophyta</taxon>
        <taxon>Embryophyta</taxon>
        <taxon>Tracheophyta</taxon>
        <taxon>Spermatophyta</taxon>
        <taxon>Magnoliopsida</taxon>
        <taxon>eudicotyledons</taxon>
        <taxon>Gunneridae</taxon>
        <taxon>Pentapetalae</taxon>
        <taxon>asterids</taxon>
        <taxon>campanulids</taxon>
        <taxon>Asterales</taxon>
        <taxon>Asteraceae</taxon>
        <taxon>Cichorioideae</taxon>
        <taxon>Cichorieae</taxon>
        <taxon>Lactucinae</taxon>
        <taxon>Lactuca</taxon>
    </lineage>
</organism>